<dbReference type="Pfam" id="PF03372">
    <property type="entry name" value="Exo_endo_phos"/>
    <property type="match status" value="1"/>
</dbReference>
<dbReference type="Gene3D" id="3.60.10.10">
    <property type="entry name" value="Endonuclease/exonuclease/phosphatase"/>
    <property type="match status" value="1"/>
</dbReference>
<dbReference type="InterPro" id="IPR050410">
    <property type="entry name" value="CCR4/nocturin_mRNA_transcr"/>
</dbReference>
<dbReference type="PANTHER" id="PTHR12121:SF11">
    <property type="entry name" value="RNA EXONUCLEASE NGL1"/>
    <property type="match status" value="1"/>
</dbReference>
<accession>A0A0H5C4U5</accession>
<evidence type="ECO:0000259" key="1">
    <source>
        <dbReference type="Pfam" id="PF03372"/>
    </source>
</evidence>
<name>A0A0H5C4U5_CYBJN</name>
<dbReference type="SUPFAM" id="SSF56219">
    <property type="entry name" value="DNase I-like"/>
    <property type="match status" value="1"/>
</dbReference>
<dbReference type="InterPro" id="IPR036691">
    <property type="entry name" value="Endo/exonu/phosph_ase_sf"/>
</dbReference>
<protein>
    <submittedName>
        <fullName evidence="2">CCR4 protein</fullName>
    </submittedName>
</protein>
<dbReference type="InterPro" id="IPR005135">
    <property type="entry name" value="Endo/exonuclease/phosphatase"/>
</dbReference>
<evidence type="ECO:0000313" key="3">
    <source>
        <dbReference type="Proteomes" id="UP000038830"/>
    </source>
</evidence>
<evidence type="ECO:0000313" key="2">
    <source>
        <dbReference type="EMBL" id="CEP23013.1"/>
    </source>
</evidence>
<organism evidence="2 3">
    <name type="scientific">Cyberlindnera jadinii (strain ATCC 18201 / CBS 1600 / BCRC 20928 / JCM 3617 / NBRC 0987 / NRRL Y-1542)</name>
    <name type="common">Torula yeast</name>
    <name type="synonym">Candida utilis</name>
    <dbReference type="NCBI Taxonomy" id="983966"/>
    <lineage>
        <taxon>Eukaryota</taxon>
        <taxon>Fungi</taxon>
        <taxon>Dikarya</taxon>
        <taxon>Ascomycota</taxon>
        <taxon>Saccharomycotina</taxon>
        <taxon>Saccharomycetes</taxon>
        <taxon>Phaffomycetales</taxon>
        <taxon>Phaffomycetaceae</taxon>
        <taxon>Cyberlindnera</taxon>
    </lineage>
</organism>
<proteinExistence type="predicted"/>
<dbReference type="GO" id="GO:0000175">
    <property type="term" value="F:3'-5'-RNA exonuclease activity"/>
    <property type="evidence" value="ECO:0007669"/>
    <property type="project" value="TreeGrafter"/>
</dbReference>
<dbReference type="AlphaFoldDB" id="A0A0H5C4U5"/>
<feature type="domain" description="Endonuclease/exonuclease/phosphatase" evidence="1">
    <location>
        <begin position="40"/>
        <end position="351"/>
    </location>
</feature>
<dbReference type="Proteomes" id="UP000038830">
    <property type="component" value="Unassembled WGS sequence"/>
</dbReference>
<sequence length="361" mass="42427">MPHFPKISKLPDFDPTRHRHWVSILKKDKKADKHNSLRVLSFNVLNQSYMWPQVYNSYVAKEYRSWDYRLSLLQNTVTNPQFQSGIMCFQEMESKSFKQIWKPMFRQLGYDGEFIRKGTPGYWHDSKDAELIDGVSVFYDKSQFELIECEKFKIADYFNDTFENDYGMAMDRTAIGEILNSKNQVELIMVLRHLSTDKIIVVSNTHLYWKLSDIKLLQLIVILQALNRVQKRYPNSKVLFMGDFNSSPQSSVYKFLKNDKIETCHPDIAPFLVHPDKEFIENPVRSQSNVFDSIIAENDLFTCFTQHLFGIFDYIWFNSRDFRLTGFLSGVDTSYMKSISGLPNRDYPSDHIPLVAEFEIL</sequence>
<dbReference type="PANTHER" id="PTHR12121">
    <property type="entry name" value="CARBON CATABOLITE REPRESSOR PROTEIN 4"/>
    <property type="match status" value="1"/>
</dbReference>
<dbReference type="EMBL" id="CDQK01000004">
    <property type="protein sequence ID" value="CEP23013.1"/>
    <property type="molecule type" value="Genomic_DNA"/>
</dbReference>
<gene>
    <name evidence="2" type="primary">CCR4</name>
    <name evidence="2" type="ORF">BN1211_3496</name>
</gene>
<reference evidence="3" key="1">
    <citation type="journal article" date="2015" name="J. Biotechnol.">
        <title>The structure of the Cyberlindnera jadinii genome and its relation to Candida utilis analyzed by the occurrence of single nucleotide polymorphisms.</title>
        <authorList>
            <person name="Rupp O."/>
            <person name="Brinkrolf K."/>
            <person name="Buerth C."/>
            <person name="Kunigo M."/>
            <person name="Schneider J."/>
            <person name="Jaenicke S."/>
            <person name="Goesmann A."/>
            <person name="Puehler A."/>
            <person name="Jaeger K.-E."/>
            <person name="Ernst J.F."/>
        </authorList>
    </citation>
    <scope>NUCLEOTIDE SEQUENCE [LARGE SCALE GENOMIC DNA]</scope>
    <source>
        <strain evidence="3">ATCC 18201 / CBS 1600 / BCRC 20928 / JCM 3617 / NBRC 0987 / NRRL Y-1542</strain>
    </source>
</reference>